<evidence type="ECO:0000256" key="2">
    <source>
        <dbReference type="SAM" id="MobiDB-lite"/>
    </source>
</evidence>
<proteinExistence type="inferred from homology"/>
<dbReference type="RefSeq" id="XP_040489599.1">
    <property type="nucleotide sequence ID" value="XM_040633665.1"/>
</dbReference>
<organism evidence="4 5">
    <name type="scientific">Ursus maritimus</name>
    <name type="common">Polar bear</name>
    <name type="synonym">Thalarctos maritimus</name>
    <dbReference type="NCBI Taxonomy" id="29073"/>
    <lineage>
        <taxon>Eukaryota</taxon>
        <taxon>Metazoa</taxon>
        <taxon>Chordata</taxon>
        <taxon>Craniata</taxon>
        <taxon>Vertebrata</taxon>
        <taxon>Euteleostomi</taxon>
        <taxon>Mammalia</taxon>
        <taxon>Eutheria</taxon>
        <taxon>Laurasiatheria</taxon>
        <taxon>Carnivora</taxon>
        <taxon>Caniformia</taxon>
        <taxon>Ursidae</taxon>
        <taxon>Ursus</taxon>
    </lineage>
</organism>
<evidence type="ECO:0000313" key="4">
    <source>
        <dbReference type="Proteomes" id="UP000261680"/>
    </source>
</evidence>
<feature type="transmembrane region" description="Helical" evidence="3">
    <location>
        <begin position="43"/>
        <end position="65"/>
    </location>
</feature>
<dbReference type="Proteomes" id="UP000261680">
    <property type="component" value="Unplaced"/>
</dbReference>
<keyword evidence="3" id="KW-0472">Membrane</keyword>
<comment type="similarity">
    <text evidence="1">Belongs to the C19orf12 family.</text>
</comment>
<sequence>MGTKEKLPRSRQAPGPRRAPASQRKPQQPIAKAKAPKQHTMRLRAVTVVALVLAVAAVVAAVAAVKRTMAAEAAAERMKKVMAAMTVAVVVVAVAVAVAVAPRVSKKPLSVDDVMKLLISIAEEKKMKGGFKDAGSFIGSLLTGITEVIAGRAVGGLLDTWMTTGQFKPIPQIIMELPPDTKQKLYNEATAILRDLEWKDTVELTKQVMGNEFVKQQLLVTLVTTAWNKT</sequence>
<dbReference type="PANTHER" id="PTHR31493">
    <property type="entry name" value="NAZO FAMILY MEMBER"/>
    <property type="match status" value="1"/>
</dbReference>
<dbReference type="InterPro" id="IPR033369">
    <property type="entry name" value="C19orf12"/>
</dbReference>
<keyword evidence="3" id="KW-0812">Transmembrane</keyword>
<protein>
    <submittedName>
        <fullName evidence="5">Protein C19orf12 homolog</fullName>
    </submittedName>
</protein>
<dbReference type="GeneID" id="103661324"/>
<evidence type="ECO:0000313" key="5">
    <source>
        <dbReference type="RefSeq" id="XP_040489599.1"/>
    </source>
</evidence>
<dbReference type="OrthoDB" id="5976774at2759"/>
<keyword evidence="3" id="KW-1133">Transmembrane helix</keyword>
<keyword evidence="4" id="KW-1185">Reference proteome</keyword>
<accession>A0A8M1GC52</accession>
<dbReference type="Pfam" id="PF20721">
    <property type="entry name" value="C19orf12"/>
    <property type="match status" value="1"/>
</dbReference>
<dbReference type="KEGG" id="umr:103661324"/>
<feature type="transmembrane region" description="Helical" evidence="3">
    <location>
        <begin position="81"/>
        <end position="101"/>
    </location>
</feature>
<reference evidence="5" key="1">
    <citation type="submission" date="2025-08" db="UniProtKB">
        <authorList>
            <consortium name="RefSeq"/>
        </authorList>
    </citation>
    <scope>IDENTIFICATION</scope>
    <source>
        <tissue evidence="5">Whole blood</tissue>
    </source>
</reference>
<evidence type="ECO:0000256" key="1">
    <source>
        <dbReference type="ARBA" id="ARBA00029457"/>
    </source>
</evidence>
<dbReference type="PANTHER" id="PTHR31493:SF1">
    <property type="entry name" value="PROTEIN C19ORF12"/>
    <property type="match status" value="1"/>
</dbReference>
<gene>
    <name evidence="5" type="primary">LOC103661324</name>
</gene>
<name>A0A8M1GC52_URSMA</name>
<feature type="region of interest" description="Disordered" evidence="2">
    <location>
        <begin position="1"/>
        <end position="37"/>
    </location>
</feature>
<dbReference type="AlphaFoldDB" id="A0A8M1GC52"/>
<evidence type="ECO:0000256" key="3">
    <source>
        <dbReference type="SAM" id="Phobius"/>
    </source>
</evidence>